<feature type="transmembrane region" description="Helical" evidence="2">
    <location>
        <begin position="17"/>
        <end position="37"/>
    </location>
</feature>
<organism evidence="4 5">
    <name type="scientific">Piloderma croceum (strain F 1598)</name>
    <dbReference type="NCBI Taxonomy" id="765440"/>
    <lineage>
        <taxon>Eukaryota</taxon>
        <taxon>Fungi</taxon>
        <taxon>Dikarya</taxon>
        <taxon>Basidiomycota</taxon>
        <taxon>Agaricomycotina</taxon>
        <taxon>Agaricomycetes</taxon>
        <taxon>Agaricomycetidae</taxon>
        <taxon>Atheliales</taxon>
        <taxon>Atheliaceae</taxon>
        <taxon>Piloderma</taxon>
    </lineage>
</organism>
<feature type="non-terminal residue" evidence="4">
    <location>
        <position position="238"/>
    </location>
</feature>
<protein>
    <recommendedName>
        <fullName evidence="3">DUF6534 domain-containing protein</fullName>
    </recommendedName>
</protein>
<dbReference type="EMBL" id="KN832981">
    <property type="protein sequence ID" value="KIM86761.1"/>
    <property type="molecule type" value="Genomic_DNA"/>
</dbReference>
<accession>A0A0C3G7X5</accession>
<feature type="region of interest" description="Disordered" evidence="1">
    <location>
        <begin position="217"/>
        <end position="238"/>
    </location>
</feature>
<proteinExistence type="predicted"/>
<dbReference type="PANTHER" id="PTHR40465">
    <property type="entry name" value="CHROMOSOME 1, WHOLE GENOME SHOTGUN SEQUENCE"/>
    <property type="match status" value="1"/>
</dbReference>
<dbReference type="InterPro" id="IPR045339">
    <property type="entry name" value="DUF6534"/>
</dbReference>
<dbReference type="HOGENOM" id="CLU_046025_0_1_1"/>
<dbReference type="Proteomes" id="UP000054166">
    <property type="component" value="Unassembled WGS sequence"/>
</dbReference>
<keyword evidence="2" id="KW-0812">Transmembrane</keyword>
<reference evidence="4 5" key="1">
    <citation type="submission" date="2014-04" db="EMBL/GenBank/DDBJ databases">
        <authorList>
            <consortium name="DOE Joint Genome Institute"/>
            <person name="Kuo A."/>
            <person name="Tarkka M."/>
            <person name="Buscot F."/>
            <person name="Kohler A."/>
            <person name="Nagy L.G."/>
            <person name="Floudas D."/>
            <person name="Copeland A."/>
            <person name="Barry K.W."/>
            <person name="Cichocki N."/>
            <person name="Veneault-Fourrey C."/>
            <person name="LaButti K."/>
            <person name="Lindquist E.A."/>
            <person name="Lipzen A."/>
            <person name="Lundell T."/>
            <person name="Morin E."/>
            <person name="Murat C."/>
            <person name="Sun H."/>
            <person name="Tunlid A."/>
            <person name="Henrissat B."/>
            <person name="Grigoriev I.V."/>
            <person name="Hibbett D.S."/>
            <person name="Martin F."/>
            <person name="Nordberg H.P."/>
            <person name="Cantor M.N."/>
            <person name="Hua S.X."/>
        </authorList>
    </citation>
    <scope>NUCLEOTIDE SEQUENCE [LARGE SCALE GENOMIC DNA]</scope>
    <source>
        <strain evidence="4 5">F 1598</strain>
    </source>
</reference>
<feature type="transmembrane region" description="Helical" evidence="2">
    <location>
        <begin position="130"/>
        <end position="150"/>
    </location>
</feature>
<evidence type="ECO:0000259" key="3">
    <source>
        <dbReference type="Pfam" id="PF20152"/>
    </source>
</evidence>
<dbReference type="PANTHER" id="PTHR40465:SF1">
    <property type="entry name" value="DUF6534 DOMAIN-CONTAINING PROTEIN"/>
    <property type="match status" value="1"/>
</dbReference>
<keyword evidence="2" id="KW-1133">Transmembrane helix</keyword>
<evidence type="ECO:0000256" key="2">
    <source>
        <dbReference type="SAM" id="Phobius"/>
    </source>
</evidence>
<feature type="compositionally biased region" description="Polar residues" evidence="1">
    <location>
        <begin position="220"/>
        <end position="238"/>
    </location>
</feature>
<evidence type="ECO:0000256" key="1">
    <source>
        <dbReference type="SAM" id="MobiDB-lite"/>
    </source>
</evidence>
<reference evidence="5" key="2">
    <citation type="submission" date="2015-01" db="EMBL/GenBank/DDBJ databases">
        <title>Evolutionary Origins and Diversification of the Mycorrhizal Mutualists.</title>
        <authorList>
            <consortium name="DOE Joint Genome Institute"/>
            <consortium name="Mycorrhizal Genomics Consortium"/>
            <person name="Kohler A."/>
            <person name="Kuo A."/>
            <person name="Nagy L.G."/>
            <person name="Floudas D."/>
            <person name="Copeland A."/>
            <person name="Barry K.W."/>
            <person name="Cichocki N."/>
            <person name="Veneault-Fourrey C."/>
            <person name="LaButti K."/>
            <person name="Lindquist E.A."/>
            <person name="Lipzen A."/>
            <person name="Lundell T."/>
            <person name="Morin E."/>
            <person name="Murat C."/>
            <person name="Riley R."/>
            <person name="Ohm R."/>
            <person name="Sun H."/>
            <person name="Tunlid A."/>
            <person name="Henrissat B."/>
            <person name="Grigoriev I.V."/>
            <person name="Hibbett D.S."/>
            <person name="Martin F."/>
        </authorList>
    </citation>
    <scope>NUCLEOTIDE SEQUENCE [LARGE SCALE GENOMIC DNA]</scope>
    <source>
        <strain evidence="5">F 1598</strain>
    </source>
</reference>
<feature type="transmembrane region" description="Helical" evidence="2">
    <location>
        <begin position="49"/>
        <end position="67"/>
    </location>
</feature>
<dbReference type="AlphaFoldDB" id="A0A0C3G7X5"/>
<feature type="domain" description="DUF6534" evidence="3">
    <location>
        <begin position="96"/>
        <end position="183"/>
    </location>
</feature>
<dbReference type="InParanoid" id="A0A0C3G7X5"/>
<sequence length="238" mass="26346">MTISNYATPEALLRPPWSLNILGLFNGVIILFAQGFFATRVRTCFGSPYVSSLCWTLALLRFVGAIGTTVYSLTRPTFPHNQHKLDAFITIVLAISAVVDAIIASSLCYQLFRLCRNSMPKRMTRIIDRMIIITIPTGLAISVFTIAMLICSLTTPHISVSTAMVLFETELFSISMLANLNGRLTLRESDVRDSEQCPTKPQLNFVHGKTTRLTELPLDRNTSSDLNSSKDVSPNANL</sequence>
<keyword evidence="5" id="KW-1185">Reference proteome</keyword>
<name>A0A0C3G7X5_PILCF</name>
<gene>
    <name evidence="4" type="ORF">PILCRDRAFT_816005</name>
</gene>
<keyword evidence="2" id="KW-0472">Membrane</keyword>
<evidence type="ECO:0000313" key="4">
    <source>
        <dbReference type="EMBL" id="KIM86761.1"/>
    </source>
</evidence>
<evidence type="ECO:0000313" key="5">
    <source>
        <dbReference type="Proteomes" id="UP000054166"/>
    </source>
</evidence>
<feature type="transmembrane region" description="Helical" evidence="2">
    <location>
        <begin position="87"/>
        <end position="109"/>
    </location>
</feature>
<dbReference type="Pfam" id="PF20152">
    <property type="entry name" value="DUF6534"/>
    <property type="match status" value="1"/>
</dbReference>